<keyword evidence="2" id="KW-0732">Signal</keyword>
<dbReference type="Pfam" id="PF20434">
    <property type="entry name" value="BD-FAE"/>
    <property type="match status" value="1"/>
</dbReference>
<evidence type="ECO:0000256" key="2">
    <source>
        <dbReference type="SAM" id="SignalP"/>
    </source>
</evidence>
<dbReference type="OrthoDB" id="9794725at2"/>
<evidence type="ECO:0000313" key="7">
    <source>
        <dbReference type="Proteomes" id="UP000321621"/>
    </source>
</evidence>
<dbReference type="EMBL" id="VNWK01000031">
    <property type="protein sequence ID" value="TXJ92759.1"/>
    <property type="molecule type" value="Genomic_DNA"/>
</dbReference>
<protein>
    <submittedName>
        <fullName evidence="4">Alpha/beta hydrolase</fullName>
    </submittedName>
</protein>
<comment type="caution">
    <text evidence="4">The sequence shown here is derived from an EMBL/GenBank/DDBJ whole genome shotgun (WGS) entry which is preliminary data.</text>
</comment>
<dbReference type="PANTHER" id="PTHR48081">
    <property type="entry name" value="AB HYDROLASE SUPERFAMILY PROTEIN C4A8.06C"/>
    <property type="match status" value="1"/>
</dbReference>
<dbReference type="InterPro" id="IPR049492">
    <property type="entry name" value="BD-FAE-like_dom"/>
</dbReference>
<dbReference type="GO" id="GO:0016787">
    <property type="term" value="F:hydrolase activity"/>
    <property type="evidence" value="ECO:0007669"/>
    <property type="project" value="UniProtKB-KW"/>
</dbReference>
<sequence>MRWTILSFVLVLSTGMHAQDTIIPLWSDVIPNQLKSAEKERRVNTDYSAIFNVQTPTIEGYLPSKRSATGQAVLIFPGGSYNELVFGWEGLDVAKALSAKGIAAFVVKYRLPVSKSLVDQQDVPLQDAQRAIRIVKEKANELGIDPNKIGIMGFSAGGHAASTLGTHFSEQVYEPMDELDTISARPAFMALIYPVITMTKPLTHLGSRTALLGDSNDEDLIRRFSNELNVTKDTPPVFLIHSVDDDIVPVENTLLFFNALKNNGVPVEMHIYPYGGHGYAIGRKDEHLKWWLDGFLRWLNDYF</sequence>
<keyword evidence="7" id="KW-1185">Reference proteome</keyword>
<feature type="chain" id="PRO_5017378097" evidence="2">
    <location>
        <begin position="19"/>
        <end position="303"/>
    </location>
</feature>
<evidence type="ECO:0000313" key="6">
    <source>
        <dbReference type="Proteomes" id="UP000266691"/>
    </source>
</evidence>
<dbReference type="RefSeq" id="WP_119648207.1">
    <property type="nucleotide sequence ID" value="NZ_QXFI01000031.1"/>
</dbReference>
<evidence type="ECO:0000256" key="1">
    <source>
        <dbReference type="ARBA" id="ARBA00022801"/>
    </source>
</evidence>
<organism evidence="4 6">
    <name type="scientific">Flagellimonas pelagia</name>
    <dbReference type="NCBI Taxonomy" id="2306998"/>
    <lineage>
        <taxon>Bacteria</taxon>
        <taxon>Pseudomonadati</taxon>
        <taxon>Bacteroidota</taxon>
        <taxon>Flavobacteriia</taxon>
        <taxon>Flavobacteriales</taxon>
        <taxon>Flavobacteriaceae</taxon>
        <taxon>Flagellimonas</taxon>
    </lineage>
</organism>
<reference evidence="5 7" key="2">
    <citation type="submission" date="2019-07" db="EMBL/GenBank/DDBJ databases">
        <title>Draft genome of two Muricauda strains isolated from deep sea.</title>
        <authorList>
            <person name="Sun C."/>
        </authorList>
    </citation>
    <scope>NUCLEOTIDE SEQUENCE [LARGE SCALE GENOMIC DNA]</scope>
    <source>
        <strain evidence="5 7">72</strain>
    </source>
</reference>
<name>A0A3A1NF56_9FLAO</name>
<proteinExistence type="predicted"/>
<dbReference type="EMBL" id="QXFI01000031">
    <property type="protein sequence ID" value="RIV43482.1"/>
    <property type="molecule type" value="Genomic_DNA"/>
</dbReference>
<dbReference type="Proteomes" id="UP000321621">
    <property type="component" value="Unassembled WGS sequence"/>
</dbReference>
<evidence type="ECO:0000259" key="3">
    <source>
        <dbReference type="Pfam" id="PF20434"/>
    </source>
</evidence>
<feature type="domain" description="BD-FAE-like" evidence="3">
    <location>
        <begin position="61"/>
        <end position="260"/>
    </location>
</feature>
<gene>
    <name evidence="4" type="ORF">D2V05_13445</name>
    <name evidence="5" type="ORF">FQ017_13315</name>
</gene>
<dbReference type="InterPro" id="IPR029058">
    <property type="entry name" value="AB_hydrolase_fold"/>
</dbReference>
<dbReference type="SUPFAM" id="SSF53474">
    <property type="entry name" value="alpha/beta-Hydrolases"/>
    <property type="match status" value="1"/>
</dbReference>
<evidence type="ECO:0000313" key="4">
    <source>
        <dbReference type="EMBL" id="RIV43482.1"/>
    </source>
</evidence>
<accession>A0A3A1NF56</accession>
<dbReference type="Gene3D" id="3.40.50.1820">
    <property type="entry name" value="alpha/beta hydrolase"/>
    <property type="match status" value="1"/>
</dbReference>
<dbReference type="AlphaFoldDB" id="A0A3A1NF56"/>
<feature type="signal peptide" evidence="2">
    <location>
        <begin position="1"/>
        <end position="18"/>
    </location>
</feature>
<reference evidence="4 6" key="1">
    <citation type="submission" date="2018-08" db="EMBL/GenBank/DDBJ databases">
        <title>Proposal of Muricauda 72 sp.nov. and Muricauda NH166 sp.nov., isolated from seawater.</title>
        <authorList>
            <person name="Cheng H."/>
            <person name="Wu Y.-H."/>
            <person name="Guo L.-L."/>
            <person name="Xu X.-W."/>
        </authorList>
    </citation>
    <scope>NUCLEOTIDE SEQUENCE [LARGE SCALE GENOMIC DNA]</scope>
    <source>
        <strain evidence="4 6">72</strain>
    </source>
</reference>
<dbReference type="InterPro" id="IPR050300">
    <property type="entry name" value="GDXG_lipolytic_enzyme"/>
</dbReference>
<evidence type="ECO:0000313" key="5">
    <source>
        <dbReference type="EMBL" id="TXJ92759.1"/>
    </source>
</evidence>
<dbReference type="Proteomes" id="UP000266691">
    <property type="component" value="Unassembled WGS sequence"/>
</dbReference>
<keyword evidence="1 4" id="KW-0378">Hydrolase</keyword>
<dbReference type="PANTHER" id="PTHR48081:SF6">
    <property type="entry name" value="PEPTIDASE S9 PROLYL OLIGOPEPTIDASE CATALYTIC DOMAIN-CONTAINING PROTEIN"/>
    <property type="match status" value="1"/>
</dbReference>